<dbReference type="InParanoid" id="A0A067M1Q9"/>
<proteinExistence type="predicted"/>
<evidence type="ECO:0000313" key="2">
    <source>
        <dbReference type="Proteomes" id="UP000027195"/>
    </source>
</evidence>
<dbReference type="HOGENOM" id="CLU_2108641_0_0_1"/>
<dbReference type="EMBL" id="KL198187">
    <property type="protein sequence ID" value="KDQ05787.1"/>
    <property type="molecule type" value="Genomic_DNA"/>
</dbReference>
<evidence type="ECO:0000313" key="1">
    <source>
        <dbReference type="EMBL" id="KDQ05787.1"/>
    </source>
</evidence>
<name>A0A067M1Q9_BOTB1</name>
<dbReference type="AlphaFoldDB" id="A0A067M1Q9"/>
<reference evidence="2" key="1">
    <citation type="journal article" date="2014" name="Proc. Natl. Acad. Sci. U.S.A.">
        <title>Extensive sampling of basidiomycete genomes demonstrates inadequacy of the white-rot/brown-rot paradigm for wood decay fungi.</title>
        <authorList>
            <person name="Riley R."/>
            <person name="Salamov A.A."/>
            <person name="Brown D.W."/>
            <person name="Nagy L.G."/>
            <person name="Floudas D."/>
            <person name="Held B.W."/>
            <person name="Levasseur A."/>
            <person name="Lombard V."/>
            <person name="Morin E."/>
            <person name="Otillar R."/>
            <person name="Lindquist E.A."/>
            <person name="Sun H."/>
            <person name="LaButti K.M."/>
            <person name="Schmutz J."/>
            <person name="Jabbour D."/>
            <person name="Luo H."/>
            <person name="Baker S.E."/>
            <person name="Pisabarro A.G."/>
            <person name="Walton J.D."/>
            <person name="Blanchette R.A."/>
            <person name="Henrissat B."/>
            <person name="Martin F."/>
            <person name="Cullen D."/>
            <person name="Hibbett D.S."/>
            <person name="Grigoriev I.V."/>
        </authorList>
    </citation>
    <scope>NUCLEOTIDE SEQUENCE [LARGE SCALE GENOMIC DNA]</scope>
    <source>
        <strain evidence="2">FD-172 SS1</strain>
    </source>
</reference>
<dbReference type="Proteomes" id="UP000027195">
    <property type="component" value="Unassembled WGS sequence"/>
</dbReference>
<gene>
    <name evidence="1" type="ORF">BOTBODRAFT_294968</name>
</gene>
<sequence length="115" mass="12501">MAPASKSSAAHALWLANLAPQNSRLHHVTRMHKVLSVLISPSLPQISICLLGFEGFHKVALQFQGTSQDTQSPYILRGANSAMTVSTLRKNLDLLIAHICCAALRVENTLLFIAI</sequence>
<organism evidence="1 2">
    <name type="scientific">Botryobasidium botryosum (strain FD-172 SS1)</name>
    <dbReference type="NCBI Taxonomy" id="930990"/>
    <lineage>
        <taxon>Eukaryota</taxon>
        <taxon>Fungi</taxon>
        <taxon>Dikarya</taxon>
        <taxon>Basidiomycota</taxon>
        <taxon>Agaricomycotina</taxon>
        <taxon>Agaricomycetes</taxon>
        <taxon>Cantharellales</taxon>
        <taxon>Botryobasidiaceae</taxon>
        <taxon>Botryobasidium</taxon>
    </lineage>
</organism>
<keyword evidence="2" id="KW-1185">Reference proteome</keyword>
<accession>A0A067M1Q9</accession>
<protein>
    <submittedName>
        <fullName evidence="1">Uncharacterized protein</fullName>
    </submittedName>
</protein>